<accession>A0A926NDE0</accession>
<evidence type="ECO:0000313" key="2">
    <source>
        <dbReference type="EMBL" id="MBD1379181.1"/>
    </source>
</evidence>
<dbReference type="RefSeq" id="WP_191155551.1">
    <property type="nucleotide sequence ID" value="NZ_JACXAI010000002.1"/>
</dbReference>
<dbReference type="PROSITE" id="PS50943">
    <property type="entry name" value="HTH_CROC1"/>
    <property type="match status" value="1"/>
</dbReference>
<dbReference type="GO" id="GO:0003677">
    <property type="term" value="F:DNA binding"/>
    <property type="evidence" value="ECO:0007669"/>
    <property type="project" value="InterPro"/>
</dbReference>
<reference evidence="2" key="1">
    <citation type="submission" date="2020-09" db="EMBL/GenBank/DDBJ databases">
        <title>A novel bacterium of genus Bacillus, isolated from South China Sea.</title>
        <authorList>
            <person name="Huang H."/>
            <person name="Mo K."/>
            <person name="Hu Y."/>
        </authorList>
    </citation>
    <scope>NUCLEOTIDE SEQUENCE</scope>
    <source>
        <strain evidence="2">IB182487</strain>
    </source>
</reference>
<sequence>MSGLEFKIKRIMLNIQAKEIADRLQVSKAYISLMESGKRAIPSDIHEKWADVLGLQK</sequence>
<dbReference type="SUPFAM" id="SSF47413">
    <property type="entry name" value="lambda repressor-like DNA-binding domains"/>
    <property type="match status" value="1"/>
</dbReference>
<dbReference type="InterPro" id="IPR001387">
    <property type="entry name" value="Cro/C1-type_HTH"/>
</dbReference>
<evidence type="ECO:0000259" key="1">
    <source>
        <dbReference type="PROSITE" id="PS50943"/>
    </source>
</evidence>
<dbReference type="AlphaFoldDB" id="A0A926NDE0"/>
<dbReference type="InterPro" id="IPR010982">
    <property type="entry name" value="Lambda_DNA-bd_dom_sf"/>
</dbReference>
<organism evidence="2 3">
    <name type="scientific">Metabacillus arenae</name>
    <dbReference type="NCBI Taxonomy" id="2771434"/>
    <lineage>
        <taxon>Bacteria</taxon>
        <taxon>Bacillati</taxon>
        <taxon>Bacillota</taxon>
        <taxon>Bacilli</taxon>
        <taxon>Bacillales</taxon>
        <taxon>Bacillaceae</taxon>
        <taxon>Metabacillus</taxon>
    </lineage>
</organism>
<dbReference type="EMBL" id="JACXAI010000002">
    <property type="protein sequence ID" value="MBD1379181.1"/>
    <property type="molecule type" value="Genomic_DNA"/>
</dbReference>
<protein>
    <submittedName>
        <fullName evidence="2">Helix-turn-helix transcriptional regulator</fullName>
    </submittedName>
</protein>
<evidence type="ECO:0000313" key="3">
    <source>
        <dbReference type="Proteomes" id="UP000626844"/>
    </source>
</evidence>
<dbReference type="Gene3D" id="1.10.260.40">
    <property type="entry name" value="lambda repressor-like DNA-binding domains"/>
    <property type="match status" value="1"/>
</dbReference>
<dbReference type="CDD" id="cd00093">
    <property type="entry name" value="HTH_XRE"/>
    <property type="match status" value="1"/>
</dbReference>
<gene>
    <name evidence="2" type="ORF">IC621_02960</name>
</gene>
<dbReference type="Proteomes" id="UP000626844">
    <property type="component" value="Unassembled WGS sequence"/>
</dbReference>
<keyword evidence="3" id="KW-1185">Reference proteome</keyword>
<name>A0A926NDE0_9BACI</name>
<feature type="domain" description="HTH cro/C1-type" evidence="1">
    <location>
        <begin position="6"/>
        <end position="43"/>
    </location>
</feature>
<dbReference type="Pfam" id="PF01381">
    <property type="entry name" value="HTH_3"/>
    <property type="match status" value="1"/>
</dbReference>
<comment type="caution">
    <text evidence="2">The sequence shown here is derived from an EMBL/GenBank/DDBJ whole genome shotgun (WGS) entry which is preliminary data.</text>
</comment>
<proteinExistence type="predicted"/>